<evidence type="ECO:0000259" key="9">
    <source>
        <dbReference type="Pfam" id="PF07106"/>
    </source>
</evidence>
<dbReference type="InterPro" id="IPR036388">
    <property type="entry name" value="WH-like_DNA-bd_sf"/>
</dbReference>
<evidence type="ECO:0000256" key="8">
    <source>
        <dbReference type="SAM" id="Coils"/>
    </source>
</evidence>
<feature type="domain" description="Homologous-pairing protein 2 winged helix" evidence="9">
    <location>
        <begin position="114"/>
        <end position="172"/>
    </location>
</feature>
<feature type="coiled-coil region" evidence="8">
    <location>
        <begin position="185"/>
        <end position="212"/>
    </location>
</feature>
<dbReference type="Pfam" id="PF18517">
    <property type="entry name" value="LZ3wCH"/>
    <property type="match status" value="1"/>
</dbReference>
<dbReference type="Proteomes" id="UP001605036">
    <property type="component" value="Unassembled WGS sequence"/>
</dbReference>
<dbReference type="GO" id="GO:0005634">
    <property type="term" value="C:nucleus"/>
    <property type="evidence" value="ECO:0007669"/>
    <property type="project" value="UniProtKB-SubCell"/>
</dbReference>
<organism evidence="11 12">
    <name type="scientific">Riccia fluitans</name>
    <dbReference type="NCBI Taxonomy" id="41844"/>
    <lineage>
        <taxon>Eukaryota</taxon>
        <taxon>Viridiplantae</taxon>
        <taxon>Streptophyta</taxon>
        <taxon>Embryophyta</taxon>
        <taxon>Marchantiophyta</taxon>
        <taxon>Marchantiopsida</taxon>
        <taxon>Marchantiidae</taxon>
        <taxon>Marchantiales</taxon>
        <taxon>Ricciaceae</taxon>
        <taxon>Riccia</taxon>
    </lineage>
</organism>
<dbReference type="AlphaFoldDB" id="A0ABD1Z9H8"/>
<keyword evidence="6" id="KW-0539">Nucleus</keyword>
<dbReference type="Pfam" id="PF07106">
    <property type="entry name" value="WHD_TBPIP"/>
    <property type="match status" value="1"/>
</dbReference>
<evidence type="ECO:0000256" key="4">
    <source>
        <dbReference type="ARBA" id="ARBA00023054"/>
    </source>
</evidence>
<dbReference type="InterPro" id="IPR040661">
    <property type="entry name" value="LZ3wCH"/>
</dbReference>
<dbReference type="InterPro" id="IPR010776">
    <property type="entry name" value="Hop2_WH_dom"/>
</dbReference>
<dbReference type="PANTHER" id="PTHR15938">
    <property type="entry name" value="TBP-1 INTERACTING PROTEIN"/>
    <property type="match status" value="1"/>
</dbReference>
<keyword evidence="7" id="KW-0469">Meiosis</keyword>
<evidence type="ECO:0000256" key="7">
    <source>
        <dbReference type="ARBA" id="ARBA00023254"/>
    </source>
</evidence>
<dbReference type="SUPFAM" id="SSF46785">
    <property type="entry name" value="Winged helix' DNA-binding domain"/>
    <property type="match status" value="1"/>
</dbReference>
<protein>
    <recommendedName>
        <fullName evidence="3">Homologous-pairing protein 2 homolog</fullName>
    </recommendedName>
</protein>
<dbReference type="InterPro" id="IPR036390">
    <property type="entry name" value="WH_DNA-bd_sf"/>
</dbReference>
<evidence type="ECO:0000313" key="11">
    <source>
        <dbReference type="EMBL" id="KAL2644135.1"/>
    </source>
</evidence>
<gene>
    <name evidence="11" type="ORF">R1flu_011722</name>
</gene>
<comment type="subcellular location">
    <subcellularLocation>
        <location evidence="1">Nucleus</location>
    </subcellularLocation>
</comment>
<sequence length="332" mass="37737">MAGKSKLLIAGSVLSDPRIPETFLTSPCTVDLRENVESLFGRRFRVSVVAFLPQTWSAFNATFSSSLHGHRISLRARIHGDLSWTRLSAYRYSRRCGCISTSEGMAPKLSTNDGIVLNYVNEQNRPLNVQNVADGLQKHGIKKTAVEKILASLGDNGVISFKEYGKQRIYLARQDQFQIPNAEELDRMRKENEQLQREISAAKTANGDLETELRSVKSNLTDSQIKQETEKLNTEIPVLEAKLNTLKSGATLVKPDDREKIEMAFTLKTNLWRKRKRMFKDLWDMITEAMPNNLAEFREELGIETDEDAGVKIDDYCNLVVRKPVFAKRLKR</sequence>
<evidence type="ECO:0000256" key="6">
    <source>
        <dbReference type="ARBA" id="ARBA00023242"/>
    </source>
</evidence>
<feature type="domain" description="Leucine zipper with capping helix" evidence="10">
    <location>
        <begin position="253"/>
        <end position="310"/>
    </location>
</feature>
<evidence type="ECO:0000256" key="5">
    <source>
        <dbReference type="ARBA" id="ARBA00023172"/>
    </source>
</evidence>
<evidence type="ECO:0000256" key="3">
    <source>
        <dbReference type="ARBA" id="ARBA00016093"/>
    </source>
</evidence>
<evidence type="ECO:0000313" key="12">
    <source>
        <dbReference type="Proteomes" id="UP001605036"/>
    </source>
</evidence>
<dbReference type="GO" id="GO:0006310">
    <property type="term" value="P:DNA recombination"/>
    <property type="evidence" value="ECO:0007669"/>
    <property type="project" value="UniProtKB-KW"/>
</dbReference>
<dbReference type="PANTHER" id="PTHR15938:SF0">
    <property type="entry name" value="HOMOLOGOUS-PAIRING PROTEIN 2 HOMOLOG"/>
    <property type="match status" value="1"/>
</dbReference>
<accession>A0ABD1Z9H8</accession>
<keyword evidence="4 8" id="KW-0175">Coiled coil</keyword>
<evidence type="ECO:0000256" key="1">
    <source>
        <dbReference type="ARBA" id="ARBA00004123"/>
    </source>
</evidence>
<dbReference type="GO" id="GO:0051321">
    <property type="term" value="P:meiotic cell cycle"/>
    <property type="evidence" value="ECO:0007669"/>
    <property type="project" value="UniProtKB-KW"/>
</dbReference>
<proteinExistence type="inferred from homology"/>
<dbReference type="EMBL" id="JBHFFA010000002">
    <property type="protein sequence ID" value="KAL2644135.1"/>
    <property type="molecule type" value="Genomic_DNA"/>
</dbReference>
<name>A0ABD1Z9H8_9MARC</name>
<comment type="caution">
    <text evidence="11">The sequence shown here is derived from an EMBL/GenBank/DDBJ whole genome shotgun (WGS) entry which is preliminary data.</text>
</comment>
<evidence type="ECO:0000259" key="10">
    <source>
        <dbReference type="Pfam" id="PF18517"/>
    </source>
</evidence>
<dbReference type="Gene3D" id="1.10.10.10">
    <property type="entry name" value="Winged helix-like DNA-binding domain superfamily/Winged helix DNA-binding domain"/>
    <property type="match status" value="1"/>
</dbReference>
<keyword evidence="5" id="KW-0233">DNA recombination</keyword>
<reference evidence="11 12" key="1">
    <citation type="submission" date="2024-09" db="EMBL/GenBank/DDBJ databases">
        <title>Chromosome-scale assembly of Riccia fluitans.</title>
        <authorList>
            <person name="Paukszto L."/>
            <person name="Sawicki J."/>
            <person name="Karawczyk K."/>
            <person name="Piernik-Szablinska J."/>
            <person name="Szczecinska M."/>
            <person name="Mazdziarz M."/>
        </authorList>
    </citation>
    <scope>NUCLEOTIDE SEQUENCE [LARGE SCALE GENOMIC DNA]</scope>
    <source>
        <strain evidence="11">Rf_01</strain>
        <tissue evidence="11">Aerial parts of the thallus</tissue>
    </source>
</reference>
<keyword evidence="12" id="KW-1185">Reference proteome</keyword>
<evidence type="ECO:0000256" key="2">
    <source>
        <dbReference type="ARBA" id="ARBA00007922"/>
    </source>
</evidence>
<comment type="similarity">
    <text evidence="2">Belongs to the HOP2 family.</text>
</comment>